<dbReference type="GO" id="GO:0000724">
    <property type="term" value="P:double-strand break repair via homologous recombination"/>
    <property type="evidence" value="ECO:0007669"/>
    <property type="project" value="TreeGrafter"/>
</dbReference>
<dbReference type="FunFam" id="1.10.132.60:FF:000007">
    <property type="entry name" value="DNA polymerase"/>
    <property type="match status" value="1"/>
</dbReference>
<evidence type="ECO:0000256" key="2">
    <source>
        <dbReference type="ARBA" id="ARBA00022679"/>
    </source>
</evidence>
<keyword evidence="3" id="KW-0548">Nucleotidyltransferase</keyword>
<evidence type="ECO:0000259" key="6">
    <source>
        <dbReference type="Pfam" id="PF00136"/>
    </source>
</evidence>
<dbReference type="EMBL" id="JAFIQS010000001">
    <property type="protein sequence ID" value="KAG5174347.1"/>
    <property type="molecule type" value="Genomic_DNA"/>
</dbReference>
<evidence type="ECO:0000256" key="5">
    <source>
        <dbReference type="SAM" id="MobiDB-lite"/>
    </source>
</evidence>
<evidence type="ECO:0000256" key="4">
    <source>
        <dbReference type="ARBA" id="ARBA00022932"/>
    </source>
</evidence>
<accession>A0A8H8CPU2</accession>
<dbReference type="AlphaFoldDB" id="A0A8H8CPU2"/>
<feature type="compositionally biased region" description="Acidic residues" evidence="5">
    <location>
        <begin position="292"/>
        <end position="309"/>
    </location>
</feature>
<proteinExistence type="predicted"/>
<protein>
    <recommendedName>
        <fullName evidence="1">DNA-directed DNA polymerase</fullName>
        <ecNumber evidence="1">2.7.7.7</ecNumber>
    </recommendedName>
</protein>
<keyword evidence="4" id="KW-0239">DNA-directed DNA polymerase</keyword>
<evidence type="ECO:0000256" key="3">
    <source>
        <dbReference type="ARBA" id="ARBA00022695"/>
    </source>
</evidence>
<dbReference type="GO" id="GO:0005634">
    <property type="term" value="C:nucleus"/>
    <property type="evidence" value="ECO:0007669"/>
    <property type="project" value="TreeGrafter"/>
</dbReference>
<feature type="compositionally biased region" description="Basic and acidic residues" evidence="5">
    <location>
        <begin position="275"/>
        <end position="284"/>
    </location>
</feature>
<gene>
    <name evidence="7" type="ORF">JR316_001006</name>
</gene>
<dbReference type="InterPro" id="IPR006134">
    <property type="entry name" value="DNA-dir_DNA_pol_B_multi_dom"/>
</dbReference>
<dbReference type="GO" id="GO:0003677">
    <property type="term" value="F:DNA binding"/>
    <property type="evidence" value="ECO:0007669"/>
    <property type="project" value="InterPro"/>
</dbReference>
<comment type="caution">
    <text evidence="7">The sequence shown here is derived from an EMBL/GenBank/DDBJ whole genome shotgun (WGS) entry which is preliminary data.</text>
</comment>
<dbReference type="InterPro" id="IPR043502">
    <property type="entry name" value="DNA/RNA_pol_sf"/>
</dbReference>
<feature type="region of interest" description="Disordered" evidence="5">
    <location>
        <begin position="275"/>
        <end position="309"/>
    </location>
</feature>
<organism evidence="7">
    <name type="scientific">Psilocybe cubensis</name>
    <name type="common">Psychedelic mushroom</name>
    <name type="synonym">Stropharia cubensis</name>
    <dbReference type="NCBI Taxonomy" id="181762"/>
    <lineage>
        <taxon>Eukaryota</taxon>
        <taxon>Fungi</taxon>
        <taxon>Dikarya</taxon>
        <taxon>Basidiomycota</taxon>
        <taxon>Agaricomycotina</taxon>
        <taxon>Agaricomycetes</taxon>
        <taxon>Agaricomycetidae</taxon>
        <taxon>Agaricales</taxon>
        <taxon>Agaricineae</taxon>
        <taxon>Strophariaceae</taxon>
        <taxon>Psilocybe</taxon>
    </lineage>
</organism>
<dbReference type="GO" id="GO:0000166">
    <property type="term" value="F:nucleotide binding"/>
    <property type="evidence" value="ECO:0007669"/>
    <property type="project" value="InterPro"/>
</dbReference>
<dbReference type="PANTHER" id="PTHR45812:SF1">
    <property type="entry name" value="DNA POLYMERASE ZETA CATALYTIC SUBUNIT"/>
    <property type="match status" value="1"/>
</dbReference>
<evidence type="ECO:0000313" key="7">
    <source>
        <dbReference type="EMBL" id="KAG5174347.1"/>
    </source>
</evidence>
<reference evidence="7" key="1">
    <citation type="submission" date="2021-02" db="EMBL/GenBank/DDBJ databases">
        <title>Psilocybe cubensis genome.</title>
        <authorList>
            <person name="Mckernan K.J."/>
            <person name="Crawford S."/>
            <person name="Trippe A."/>
            <person name="Kane L.T."/>
            <person name="Mclaughlin S."/>
        </authorList>
    </citation>
    <scope>NUCLEOTIDE SEQUENCE [LARGE SCALE GENOMIC DNA]</scope>
    <source>
        <strain evidence="7">MGC-MH-2018</strain>
    </source>
</reference>
<sequence>MAKKRYVGFKYENIDDAEPTFDAKGIETVRRDSVNAQRKMVETCLKILFRTQDLSKVKDYCCRSWTKLLENKASVYDFIFAKEVKMGTYSDRGPPPPGAVVAARRMVFDSSNEPQYGDRIPYVIVQNMQHGPRLVDKAMDPLEFMNHSELRLDAMYYINRVLIPPLERIFNLVGADVKQWFNEMPKHATLELVSPRKPRAGTTSQPETIERINIDAHFFNNQCLSCGDPADQSSAPPEPIHCESLDCPWFYARRKSEAAMELIPLFINLIEEIEERDKESDNGRQSESLVYDLEESSASDFYVEDSMEE</sequence>
<dbReference type="Pfam" id="PF00136">
    <property type="entry name" value="DNA_pol_B"/>
    <property type="match status" value="1"/>
</dbReference>
<dbReference type="PANTHER" id="PTHR45812">
    <property type="entry name" value="DNA POLYMERASE ZETA CATALYTIC SUBUNIT"/>
    <property type="match status" value="1"/>
</dbReference>
<dbReference type="Gene3D" id="1.10.132.60">
    <property type="entry name" value="DNA polymerase family B, C-terminal domain"/>
    <property type="match status" value="1"/>
</dbReference>
<feature type="domain" description="DNA-directed DNA polymerase family B multifunctional" evidence="6">
    <location>
        <begin position="2"/>
        <end position="171"/>
    </location>
</feature>
<dbReference type="GO" id="GO:0016035">
    <property type="term" value="C:zeta DNA polymerase complex"/>
    <property type="evidence" value="ECO:0007669"/>
    <property type="project" value="InterPro"/>
</dbReference>
<dbReference type="GO" id="GO:0042276">
    <property type="term" value="P:error-prone translesion synthesis"/>
    <property type="evidence" value="ECO:0007669"/>
    <property type="project" value="TreeGrafter"/>
</dbReference>
<dbReference type="EC" id="2.7.7.7" evidence="1"/>
<evidence type="ECO:0000256" key="1">
    <source>
        <dbReference type="ARBA" id="ARBA00012417"/>
    </source>
</evidence>
<name>A0A8H8CPU2_PSICU</name>
<dbReference type="GO" id="GO:0003887">
    <property type="term" value="F:DNA-directed DNA polymerase activity"/>
    <property type="evidence" value="ECO:0007669"/>
    <property type="project" value="UniProtKB-KW"/>
</dbReference>
<keyword evidence="2" id="KW-0808">Transferase</keyword>
<dbReference type="SUPFAM" id="SSF56672">
    <property type="entry name" value="DNA/RNA polymerases"/>
    <property type="match status" value="1"/>
</dbReference>
<dbReference type="InterPro" id="IPR042087">
    <property type="entry name" value="DNA_pol_B_thumb"/>
</dbReference>
<dbReference type="InterPro" id="IPR030559">
    <property type="entry name" value="PolZ_Rev3"/>
</dbReference>